<protein>
    <submittedName>
        <fullName evidence="1">Uncharacterized protein</fullName>
    </submittedName>
</protein>
<reference evidence="1 2" key="1">
    <citation type="journal article" date="2016" name="Genome Biol. Evol.">
        <title>Comparative Genomic Analyses of the Moraxella catarrhalis Serosensitive and Seroresistant Lineages Demonstrate Their Independent Evolution.</title>
        <authorList>
            <person name="Earl J.P."/>
            <person name="de Vries S.P."/>
            <person name="Ahmed A."/>
            <person name="Powell E."/>
            <person name="Schultz M.P."/>
            <person name="Hermans P.W."/>
            <person name="Hill D.J."/>
            <person name="Zhou Z."/>
            <person name="Constantinidou C.I."/>
            <person name="Hu F.Z."/>
            <person name="Bootsma H.J."/>
            <person name="Ehrlich G.D."/>
        </authorList>
    </citation>
    <scope>NUCLEOTIDE SEQUENCE [LARGE SCALE GENOMIC DNA]</scope>
    <source>
        <strain evidence="1 2">Z7574</strain>
    </source>
</reference>
<name>A0A7Z1A4N1_MORCA</name>
<evidence type="ECO:0000313" key="2">
    <source>
        <dbReference type="Proteomes" id="UP000078446"/>
    </source>
</evidence>
<organism evidence="1 2">
    <name type="scientific">Moraxella catarrhalis</name>
    <name type="common">Branhamella catarrhalis</name>
    <dbReference type="NCBI Taxonomy" id="480"/>
    <lineage>
        <taxon>Bacteria</taxon>
        <taxon>Pseudomonadati</taxon>
        <taxon>Pseudomonadota</taxon>
        <taxon>Gammaproteobacteria</taxon>
        <taxon>Moraxellales</taxon>
        <taxon>Moraxellaceae</taxon>
        <taxon>Moraxella</taxon>
    </lineage>
</organism>
<proteinExistence type="predicted"/>
<dbReference type="Proteomes" id="UP000078446">
    <property type="component" value="Unassembled WGS sequence"/>
</dbReference>
<sequence length="37" mass="4632">MSYLMALDKYVKKQSFLWIIHKNNAQIERYHQKLQKH</sequence>
<accession>A0A7Z1A4N1</accession>
<comment type="caution">
    <text evidence="1">The sequence shown here is derived from an EMBL/GenBank/DDBJ whole genome shotgun (WGS) entry which is preliminary data.</text>
</comment>
<gene>
    <name evidence="1" type="ORF">AO382_0065</name>
</gene>
<dbReference type="EMBL" id="LXHE01000002">
    <property type="protein sequence ID" value="OAV01699.1"/>
    <property type="molecule type" value="Genomic_DNA"/>
</dbReference>
<evidence type="ECO:0000313" key="1">
    <source>
        <dbReference type="EMBL" id="OAV01699.1"/>
    </source>
</evidence>
<dbReference type="AlphaFoldDB" id="A0A7Z1A4N1"/>